<evidence type="ECO:0000259" key="1">
    <source>
        <dbReference type="SMART" id="SM00871"/>
    </source>
</evidence>
<comment type="caution">
    <text evidence="2">The sequence shown here is derived from an EMBL/GenBank/DDBJ whole genome shotgun (WGS) entry which is preliminary data.</text>
</comment>
<accession>A0ABS3BMZ6</accession>
<name>A0ABS3BMZ6_9BACT</name>
<sequence length="160" mass="18790">MIPRIETITERKLVGLCRTMSFAKFELVQLWQAFRPLRKSIENPVNSDAISLAIYQPEHFGHFDPNRSFEKWASVEVSDWENIPDGLEILWLPGGKYAVFQYKGSSTDTSIYQYIFGSWLPQSDFELDQRPHFEVLGSKYRNNDPESEEEIWIPIREKTK</sequence>
<feature type="domain" description="AraC effector-binding" evidence="1">
    <location>
        <begin position="1"/>
        <end position="156"/>
    </location>
</feature>
<dbReference type="Proteomes" id="UP000664698">
    <property type="component" value="Unassembled WGS sequence"/>
</dbReference>
<dbReference type="PANTHER" id="PTHR36444:SF2">
    <property type="entry name" value="TRANSCRIPTIONAL REGULATOR PROTEIN YOBU-RELATED"/>
    <property type="match status" value="1"/>
</dbReference>
<dbReference type="InterPro" id="IPR053182">
    <property type="entry name" value="YobU-like_regulator"/>
</dbReference>
<reference evidence="2 3" key="1">
    <citation type="submission" date="2021-03" db="EMBL/GenBank/DDBJ databases">
        <title>novel species isolated from a fishpond in China.</title>
        <authorList>
            <person name="Lu H."/>
            <person name="Cai Z."/>
        </authorList>
    </citation>
    <scope>NUCLEOTIDE SEQUENCE [LARGE SCALE GENOMIC DNA]</scope>
    <source>
        <strain evidence="2 3">JCM 31546</strain>
    </source>
</reference>
<evidence type="ECO:0000313" key="3">
    <source>
        <dbReference type="Proteomes" id="UP000664698"/>
    </source>
</evidence>
<dbReference type="Gene3D" id="3.20.80.10">
    <property type="entry name" value="Regulatory factor, effector binding domain"/>
    <property type="match status" value="1"/>
</dbReference>
<dbReference type="InterPro" id="IPR011256">
    <property type="entry name" value="Reg_factor_effector_dom_sf"/>
</dbReference>
<dbReference type="PANTHER" id="PTHR36444">
    <property type="entry name" value="TRANSCRIPTIONAL REGULATOR PROTEIN YOBU-RELATED"/>
    <property type="match status" value="1"/>
</dbReference>
<proteinExistence type="predicted"/>
<dbReference type="SMART" id="SM00871">
    <property type="entry name" value="AraC_E_bind"/>
    <property type="match status" value="1"/>
</dbReference>
<gene>
    <name evidence="2" type="ORF">J0A67_02505</name>
</gene>
<evidence type="ECO:0000313" key="2">
    <source>
        <dbReference type="EMBL" id="MBN7799710.1"/>
    </source>
</evidence>
<dbReference type="EMBL" id="JAFKCW010000001">
    <property type="protein sequence ID" value="MBN7799710.1"/>
    <property type="molecule type" value="Genomic_DNA"/>
</dbReference>
<dbReference type="Pfam" id="PF06445">
    <property type="entry name" value="GyrI-like"/>
    <property type="match status" value="1"/>
</dbReference>
<dbReference type="InterPro" id="IPR010499">
    <property type="entry name" value="AraC_E-bd"/>
</dbReference>
<organism evidence="2 3">
    <name type="scientific">Algoriphagus aestuariicola</name>
    <dbReference type="NCBI Taxonomy" id="1852016"/>
    <lineage>
        <taxon>Bacteria</taxon>
        <taxon>Pseudomonadati</taxon>
        <taxon>Bacteroidota</taxon>
        <taxon>Cytophagia</taxon>
        <taxon>Cytophagales</taxon>
        <taxon>Cyclobacteriaceae</taxon>
        <taxon>Algoriphagus</taxon>
    </lineage>
</organism>
<dbReference type="InterPro" id="IPR029442">
    <property type="entry name" value="GyrI-like"/>
</dbReference>
<keyword evidence="3" id="KW-1185">Reference proteome</keyword>
<protein>
    <submittedName>
        <fullName evidence="2">GyrI-like domain-containing protein</fullName>
    </submittedName>
</protein>
<dbReference type="SUPFAM" id="SSF55136">
    <property type="entry name" value="Probable bacterial effector-binding domain"/>
    <property type="match status" value="1"/>
</dbReference>